<sequence>MDKILSRNQALEEECKKLRNQNQVECEKLKSSEDECENLKLQNGKFNKKCEDLGNKITELREEVAKYQSELGDATSFHLGNQDSNSTSQLSNDIRVLHEKLVSFCNVKREVIIHIWELKELMKKYDCLPTNEISKNLISGVLERAVIETIIEKTEAYFNLTNSNATDLFTKIRVGTDRVSEAIPTKLRQQVYAILGNRGFSQTFEDKSNSKEHPFIVKLRDDILDLMNRYRKFKDQERLKKSTEDINEIIREVINIFFFRLKVQQPIATWYWLPKGTNVNSLRMEASWDENETDDLRFDICVFPLIGSNIDQPNEKVIVQAQVVMNTLDE</sequence>
<dbReference type="VEuPathDB" id="FungiDB:RhiirFUN_023060"/>
<feature type="coiled-coil region" evidence="1">
    <location>
        <begin position="1"/>
        <end position="70"/>
    </location>
</feature>
<dbReference type="VEuPathDB" id="FungiDB:RhiirA1_428356"/>
<evidence type="ECO:0000313" key="3">
    <source>
        <dbReference type="Proteomes" id="UP000232722"/>
    </source>
</evidence>
<protein>
    <submittedName>
        <fullName evidence="2">Uncharacterized protein</fullName>
    </submittedName>
</protein>
<dbReference type="Proteomes" id="UP000232722">
    <property type="component" value="Unassembled WGS sequence"/>
</dbReference>
<proteinExistence type="predicted"/>
<keyword evidence="1" id="KW-0175">Coiled coil</keyword>
<comment type="caution">
    <text evidence="2">The sequence shown here is derived from an EMBL/GenBank/DDBJ whole genome shotgun (WGS) entry which is preliminary data.</text>
</comment>
<dbReference type="VEuPathDB" id="FungiDB:FUN_018137"/>
<name>A0A2N0P1P0_9GLOM</name>
<dbReference type="EMBL" id="LLXJ01001792">
    <property type="protein sequence ID" value="PKC00748.1"/>
    <property type="molecule type" value="Genomic_DNA"/>
</dbReference>
<dbReference type="AlphaFoldDB" id="A0A2N0P1P0"/>
<reference evidence="2 3" key="2">
    <citation type="submission" date="2017-09" db="EMBL/GenBank/DDBJ databases">
        <title>Extensive intraspecific genome diversity in a model arbuscular mycorrhizal fungus.</title>
        <authorList>
            <person name="Chen E.C."/>
            <person name="Morin E."/>
            <person name="Beaudet D."/>
            <person name="Noel J."/>
            <person name="Ndikumana S."/>
            <person name="Charron P."/>
            <person name="St-Onge C."/>
            <person name="Giorgi J."/>
            <person name="Grigoriev I.V."/>
            <person name="Roux C."/>
            <person name="Martin F.M."/>
            <person name="Corradi N."/>
        </authorList>
    </citation>
    <scope>NUCLEOTIDE SEQUENCE [LARGE SCALE GENOMIC DNA]</scope>
    <source>
        <strain evidence="2 3">A5</strain>
    </source>
</reference>
<reference evidence="2 3" key="1">
    <citation type="submission" date="2016-04" db="EMBL/GenBank/DDBJ databases">
        <title>Genome analyses suggest a sexual origin of heterokaryosis in a supposedly ancient asexual fungus.</title>
        <authorList>
            <person name="Ropars J."/>
            <person name="Sedzielewska K."/>
            <person name="Noel J."/>
            <person name="Charron P."/>
            <person name="Farinelli L."/>
            <person name="Marton T."/>
            <person name="Kruger M."/>
            <person name="Pelin A."/>
            <person name="Brachmann A."/>
            <person name="Corradi N."/>
        </authorList>
    </citation>
    <scope>NUCLEOTIDE SEQUENCE [LARGE SCALE GENOMIC DNA]</scope>
    <source>
        <strain evidence="2 3">A5</strain>
    </source>
</reference>
<organism evidence="2 3">
    <name type="scientific">Rhizophagus irregularis</name>
    <dbReference type="NCBI Taxonomy" id="588596"/>
    <lineage>
        <taxon>Eukaryota</taxon>
        <taxon>Fungi</taxon>
        <taxon>Fungi incertae sedis</taxon>
        <taxon>Mucoromycota</taxon>
        <taxon>Glomeromycotina</taxon>
        <taxon>Glomeromycetes</taxon>
        <taxon>Glomerales</taxon>
        <taxon>Glomeraceae</taxon>
        <taxon>Rhizophagus</taxon>
    </lineage>
</organism>
<accession>A0A2N0P1P0</accession>
<evidence type="ECO:0000313" key="2">
    <source>
        <dbReference type="EMBL" id="PKC00748.1"/>
    </source>
</evidence>
<evidence type="ECO:0000256" key="1">
    <source>
        <dbReference type="SAM" id="Coils"/>
    </source>
</evidence>
<dbReference type="SUPFAM" id="SSF161270">
    <property type="entry name" value="PspA lactotransferrin-binding region"/>
    <property type="match status" value="1"/>
</dbReference>
<gene>
    <name evidence="2" type="ORF">RhiirA5_365466</name>
</gene>